<gene>
    <name evidence="3" type="ORF">PBRASI_LOCUS4686</name>
</gene>
<evidence type="ECO:0000256" key="2">
    <source>
        <dbReference type="SAM" id="SignalP"/>
    </source>
</evidence>
<dbReference type="Proteomes" id="UP000789739">
    <property type="component" value="Unassembled WGS sequence"/>
</dbReference>
<proteinExistence type="predicted"/>
<evidence type="ECO:0000256" key="1">
    <source>
        <dbReference type="ARBA" id="ARBA00022801"/>
    </source>
</evidence>
<dbReference type="Gene3D" id="3.40.720.10">
    <property type="entry name" value="Alkaline Phosphatase, subunit A"/>
    <property type="match status" value="1"/>
</dbReference>
<dbReference type="PANTHER" id="PTHR31956">
    <property type="entry name" value="NON-SPECIFIC PHOSPHOLIPASE C4-RELATED"/>
    <property type="match status" value="1"/>
</dbReference>
<organism evidence="3 4">
    <name type="scientific">Paraglomus brasilianum</name>
    <dbReference type="NCBI Taxonomy" id="144538"/>
    <lineage>
        <taxon>Eukaryota</taxon>
        <taxon>Fungi</taxon>
        <taxon>Fungi incertae sedis</taxon>
        <taxon>Mucoromycota</taxon>
        <taxon>Glomeromycotina</taxon>
        <taxon>Glomeromycetes</taxon>
        <taxon>Paraglomerales</taxon>
        <taxon>Paraglomeraceae</taxon>
        <taxon>Paraglomus</taxon>
    </lineage>
</organism>
<dbReference type="AlphaFoldDB" id="A0A9N9AUD4"/>
<reference evidence="3" key="1">
    <citation type="submission" date="2021-06" db="EMBL/GenBank/DDBJ databases">
        <authorList>
            <person name="Kallberg Y."/>
            <person name="Tangrot J."/>
            <person name="Rosling A."/>
        </authorList>
    </citation>
    <scope>NUCLEOTIDE SEQUENCE</scope>
    <source>
        <strain evidence="3">BR232B</strain>
    </source>
</reference>
<dbReference type="GO" id="GO:0016788">
    <property type="term" value="F:hydrolase activity, acting on ester bonds"/>
    <property type="evidence" value="ECO:0007669"/>
    <property type="project" value="InterPro"/>
</dbReference>
<accession>A0A9N9AUD4</accession>
<feature type="chain" id="PRO_5040437053" evidence="2">
    <location>
        <begin position="22"/>
        <end position="286"/>
    </location>
</feature>
<dbReference type="OrthoDB" id="5135119at2759"/>
<evidence type="ECO:0000313" key="3">
    <source>
        <dbReference type="EMBL" id="CAG8543009.1"/>
    </source>
</evidence>
<keyword evidence="1" id="KW-0378">Hydrolase</keyword>
<evidence type="ECO:0000313" key="4">
    <source>
        <dbReference type="Proteomes" id="UP000789739"/>
    </source>
</evidence>
<dbReference type="PANTHER" id="PTHR31956:SF8">
    <property type="entry name" value="ACID PHOSPHATASE PHOA (AFU_ORTHOLOGUE AFUA_1G03570)"/>
    <property type="match status" value="1"/>
</dbReference>
<dbReference type="Pfam" id="PF04185">
    <property type="entry name" value="Phosphoesterase"/>
    <property type="match status" value="1"/>
</dbReference>
<protein>
    <submittedName>
        <fullName evidence="3">9404_t:CDS:1</fullName>
    </submittedName>
</protein>
<dbReference type="EMBL" id="CAJVPI010000501">
    <property type="protein sequence ID" value="CAG8543009.1"/>
    <property type="molecule type" value="Genomic_DNA"/>
</dbReference>
<comment type="caution">
    <text evidence="3">The sequence shown here is derived from an EMBL/GenBank/DDBJ whole genome shotgun (WGS) entry which is preliminary data.</text>
</comment>
<name>A0A9N9AUD4_9GLOM</name>
<dbReference type="GO" id="GO:0009395">
    <property type="term" value="P:phospholipid catabolic process"/>
    <property type="evidence" value="ECO:0007669"/>
    <property type="project" value="TreeGrafter"/>
</dbReference>
<feature type="signal peptide" evidence="2">
    <location>
        <begin position="1"/>
        <end position="21"/>
    </location>
</feature>
<keyword evidence="2" id="KW-0732">Signal</keyword>
<dbReference type="InterPro" id="IPR017850">
    <property type="entry name" value="Alkaline_phosphatase_core_sf"/>
</dbReference>
<dbReference type="InterPro" id="IPR007312">
    <property type="entry name" value="Phosphoesterase"/>
</dbReference>
<keyword evidence="4" id="KW-1185">Reference proteome</keyword>
<sequence>MKLSTFATIFLAVISISTATAIPGKFFDRFFVIIFENTSFQTAIQNPYLASLITRNNSVLLNNYFAVSHPSEPNYVATLFGSTAGILDDNFYSVDGTNLVDLLEAKGISWKAYMQDYPGACFTNMTSTSGLYVRKHNPFIIMSDVSTDPARCAKIVNADDIDNDLAADGLPQFSYYVPNMNNDAHDTNTTFAMSWFSPWFEERLQNSKFTDGTLFLITFDEDDTKGDNHIFASLLGSPVKPGGPHTDMTNYTHYSILKTLEDNWGLDNLGRNDTTATAFTNFLQGF</sequence>